<evidence type="ECO:0000256" key="9">
    <source>
        <dbReference type="ARBA" id="ARBA00023285"/>
    </source>
</evidence>
<evidence type="ECO:0000256" key="6">
    <source>
        <dbReference type="ARBA" id="ARBA00022723"/>
    </source>
</evidence>
<evidence type="ECO:0000256" key="4">
    <source>
        <dbReference type="ARBA" id="ARBA00022571"/>
    </source>
</evidence>
<comment type="cofactor">
    <cofactor evidence="1">
        <name>Zn(2+)</name>
        <dbReference type="ChEBI" id="CHEBI:29105"/>
    </cofactor>
</comment>
<dbReference type="NCBIfam" id="NF003474">
    <property type="entry name" value="PRK05111.1"/>
    <property type="match status" value="1"/>
</dbReference>
<keyword evidence="7 11" id="KW-0378">Hydrolase</keyword>
<dbReference type="RefSeq" id="WP_249698189.1">
    <property type="nucleotide sequence ID" value="NZ_JAMFLX010000004.1"/>
</dbReference>
<keyword evidence="3" id="KW-0963">Cytoplasm</keyword>
<dbReference type="GO" id="GO:0008777">
    <property type="term" value="F:acetylornithine deacetylase activity"/>
    <property type="evidence" value="ECO:0007669"/>
    <property type="project" value="UniProtKB-EC"/>
</dbReference>
<dbReference type="Pfam" id="PF07687">
    <property type="entry name" value="M20_dimer"/>
    <property type="match status" value="1"/>
</dbReference>
<sequence>MSQQLIPAIRQLIATPSVSSTRPDYDQGNLAVIELLANWLGDMEFSCEILPIPNAPGKANLIATLGKGPGGLVLSGHTDTVPCDDSLWSQNPFTLTEQDNKLYGLGTCDMKSFLALAMEAARGLKPEQLKQPLIILATADEESSMSGARELVRIGQPKARTAIIGEPTGLIPLHMHKGIMMERLTITGKSGHSSDPSKGRNAMDAMHHIMTELMVIREEWKYQYSNPGFTVPMPTMNFGCIHGGDNPNRICETCSLEYDVRMLPGMDPDEIRRNIYQRTHVLSEQAGVVLELEPVSMPIPPFSSEENSSLLRTCEGLTGYRATSAAFATEAPFLRQMGMDTVVMGPGNIAQAHQPDEYLALDTIEPTVTLLKNLIHRYCLQSE</sequence>
<comment type="caution">
    <text evidence="11">The sequence shown here is derived from an EMBL/GenBank/DDBJ whole genome shotgun (WGS) entry which is preliminary data.</text>
</comment>
<protein>
    <submittedName>
        <fullName evidence="11">Acetylornithine deacetylase</fullName>
        <ecNumber evidence="11">3.5.1.16</ecNumber>
    </submittedName>
</protein>
<evidence type="ECO:0000259" key="10">
    <source>
        <dbReference type="Pfam" id="PF07687"/>
    </source>
</evidence>
<comment type="similarity">
    <text evidence="2">Belongs to the peptidase M20A family. ArgE subfamily.</text>
</comment>
<proteinExistence type="inferred from homology"/>
<keyword evidence="12" id="KW-1185">Reference proteome</keyword>
<dbReference type="SUPFAM" id="SSF53187">
    <property type="entry name" value="Zn-dependent exopeptidases"/>
    <property type="match status" value="1"/>
</dbReference>
<dbReference type="Gene3D" id="3.30.70.360">
    <property type="match status" value="1"/>
</dbReference>
<dbReference type="Pfam" id="PF01546">
    <property type="entry name" value="Peptidase_M20"/>
    <property type="match status" value="1"/>
</dbReference>
<evidence type="ECO:0000256" key="1">
    <source>
        <dbReference type="ARBA" id="ARBA00001947"/>
    </source>
</evidence>
<evidence type="ECO:0000313" key="11">
    <source>
        <dbReference type="EMBL" id="MCL6269231.1"/>
    </source>
</evidence>
<dbReference type="Gene3D" id="3.40.630.10">
    <property type="entry name" value="Zn peptidases"/>
    <property type="match status" value="1"/>
</dbReference>
<evidence type="ECO:0000256" key="2">
    <source>
        <dbReference type="ARBA" id="ARBA00005691"/>
    </source>
</evidence>
<dbReference type="PANTHER" id="PTHR43808:SF1">
    <property type="entry name" value="ACETYLORNITHINE DEACETYLASE"/>
    <property type="match status" value="1"/>
</dbReference>
<dbReference type="InterPro" id="IPR010169">
    <property type="entry name" value="AcOrn-deacetyl"/>
</dbReference>
<dbReference type="CDD" id="cd03894">
    <property type="entry name" value="M20_ArgE"/>
    <property type="match status" value="1"/>
</dbReference>
<dbReference type="Proteomes" id="UP001203338">
    <property type="component" value="Unassembled WGS sequence"/>
</dbReference>
<keyword evidence="6" id="KW-0479">Metal-binding</keyword>
<keyword evidence="5" id="KW-0028">Amino-acid biosynthesis</keyword>
<evidence type="ECO:0000256" key="5">
    <source>
        <dbReference type="ARBA" id="ARBA00022605"/>
    </source>
</evidence>
<dbReference type="EMBL" id="JAMFLX010000004">
    <property type="protein sequence ID" value="MCL6269231.1"/>
    <property type="molecule type" value="Genomic_DNA"/>
</dbReference>
<dbReference type="SUPFAM" id="SSF55031">
    <property type="entry name" value="Bacterial exopeptidase dimerisation domain"/>
    <property type="match status" value="1"/>
</dbReference>
<evidence type="ECO:0000313" key="12">
    <source>
        <dbReference type="Proteomes" id="UP001203338"/>
    </source>
</evidence>
<organism evidence="11 12">
    <name type="scientific">Parendozoicomonas callyspongiae</name>
    <dbReference type="NCBI Taxonomy" id="2942213"/>
    <lineage>
        <taxon>Bacteria</taxon>
        <taxon>Pseudomonadati</taxon>
        <taxon>Pseudomonadota</taxon>
        <taxon>Gammaproteobacteria</taxon>
        <taxon>Oceanospirillales</taxon>
        <taxon>Endozoicomonadaceae</taxon>
        <taxon>Parendozoicomonas</taxon>
    </lineage>
</organism>
<name>A0ABT0PDV9_9GAMM</name>
<keyword evidence="9" id="KW-0170">Cobalt</keyword>
<dbReference type="InterPro" id="IPR011650">
    <property type="entry name" value="Peptidase_M20_dimer"/>
</dbReference>
<gene>
    <name evidence="11" type="primary">argE</name>
    <name evidence="11" type="ORF">M3P05_04635</name>
</gene>
<dbReference type="InterPro" id="IPR001261">
    <property type="entry name" value="ArgE/DapE_CS"/>
</dbReference>
<feature type="domain" description="Peptidase M20 dimerisation" evidence="10">
    <location>
        <begin position="175"/>
        <end position="277"/>
    </location>
</feature>
<evidence type="ECO:0000256" key="7">
    <source>
        <dbReference type="ARBA" id="ARBA00022801"/>
    </source>
</evidence>
<evidence type="ECO:0000256" key="8">
    <source>
        <dbReference type="ARBA" id="ARBA00022833"/>
    </source>
</evidence>
<dbReference type="InterPro" id="IPR002933">
    <property type="entry name" value="Peptidase_M20"/>
</dbReference>
<dbReference type="NCBIfam" id="TIGR01892">
    <property type="entry name" value="AcOrn-deacetyl"/>
    <property type="match status" value="1"/>
</dbReference>
<dbReference type="PROSITE" id="PS00759">
    <property type="entry name" value="ARGE_DAPE_CPG2_2"/>
    <property type="match status" value="1"/>
</dbReference>
<reference evidence="11 12" key="1">
    <citation type="submission" date="2022-05" db="EMBL/GenBank/DDBJ databases">
        <authorList>
            <person name="Park J.-S."/>
        </authorList>
    </citation>
    <scope>NUCLEOTIDE SEQUENCE [LARGE SCALE GENOMIC DNA]</scope>
    <source>
        <strain evidence="11 12">2012CJ34-2</strain>
    </source>
</reference>
<accession>A0ABT0PDV9</accession>
<keyword evidence="4" id="KW-0055">Arginine biosynthesis</keyword>
<evidence type="ECO:0000256" key="3">
    <source>
        <dbReference type="ARBA" id="ARBA00022490"/>
    </source>
</evidence>
<dbReference type="InterPro" id="IPR036264">
    <property type="entry name" value="Bact_exopeptidase_dim_dom"/>
</dbReference>
<dbReference type="EC" id="3.5.1.16" evidence="11"/>
<keyword evidence="8" id="KW-0862">Zinc</keyword>
<dbReference type="PANTHER" id="PTHR43808">
    <property type="entry name" value="ACETYLORNITHINE DEACETYLASE"/>
    <property type="match status" value="1"/>
</dbReference>
<dbReference type="InterPro" id="IPR050072">
    <property type="entry name" value="Peptidase_M20A"/>
</dbReference>